<evidence type="ECO:0000313" key="2">
    <source>
        <dbReference type="EMBL" id="OJT13800.1"/>
    </source>
</evidence>
<gene>
    <name evidence="2" type="ORF">TRAPUB_9647</name>
</gene>
<name>A0A1M2W201_TRAPU</name>
<keyword evidence="1" id="KW-1133">Transmembrane helix</keyword>
<protein>
    <recommendedName>
        <fullName evidence="4">Transmembrane protein</fullName>
    </recommendedName>
</protein>
<accession>A0A1M2W201</accession>
<sequence length="260" mass="28859">MSSILARLRSIPLPRAGLRSLKSQGVHLENAQPIYDCGKLAWWARPGRDVRQQLSASNSSSRRHVRASACELTLNHWTMWEELPKDSATPLTLSSGEQPVRSTDVVGHYVTRPLWQRSLFTLANFAGGVGLAAVLLGGRSRIVRKMFIVPSAASQDTSATAGRLSDRLLVIQSPLHTKSQGVVMPLNRTRLIHSPEKTEMLIGLKDRRGHYSLGLQGAEVDGQKMSIWDARKSLFTTWYGEKRGMQMFLASAKVKEESET</sequence>
<dbReference type="EMBL" id="MNAD01000360">
    <property type="protein sequence ID" value="OJT13800.1"/>
    <property type="molecule type" value="Genomic_DNA"/>
</dbReference>
<evidence type="ECO:0008006" key="4">
    <source>
        <dbReference type="Google" id="ProtNLM"/>
    </source>
</evidence>
<evidence type="ECO:0000313" key="3">
    <source>
        <dbReference type="Proteomes" id="UP000184267"/>
    </source>
</evidence>
<comment type="caution">
    <text evidence="2">The sequence shown here is derived from an EMBL/GenBank/DDBJ whole genome shotgun (WGS) entry which is preliminary data.</text>
</comment>
<dbReference type="AlphaFoldDB" id="A0A1M2W201"/>
<keyword evidence="1" id="KW-0472">Membrane</keyword>
<proteinExistence type="predicted"/>
<feature type="transmembrane region" description="Helical" evidence="1">
    <location>
        <begin position="119"/>
        <end position="138"/>
    </location>
</feature>
<dbReference type="Proteomes" id="UP000184267">
    <property type="component" value="Unassembled WGS sequence"/>
</dbReference>
<keyword evidence="3" id="KW-1185">Reference proteome</keyword>
<dbReference type="OMA" id="YGEKRGM"/>
<reference evidence="2 3" key="1">
    <citation type="submission" date="2016-10" db="EMBL/GenBank/DDBJ databases">
        <title>Genome sequence of the basidiomycete white-rot fungus Trametes pubescens.</title>
        <authorList>
            <person name="Makela M.R."/>
            <person name="Granchi Z."/>
            <person name="Peng M."/>
            <person name="De Vries R.P."/>
            <person name="Grigoriev I."/>
            <person name="Riley R."/>
            <person name="Hilden K."/>
        </authorList>
    </citation>
    <scope>NUCLEOTIDE SEQUENCE [LARGE SCALE GENOMIC DNA]</scope>
    <source>
        <strain evidence="2 3">FBCC735</strain>
    </source>
</reference>
<evidence type="ECO:0000256" key="1">
    <source>
        <dbReference type="SAM" id="Phobius"/>
    </source>
</evidence>
<keyword evidence="1" id="KW-0812">Transmembrane</keyword>
<dbReference type="OrthoDB" id="2607755at2759"/>
<organism evidence="2 3">
    <name type="scientific">Trametes pubescens</name>
    <name type="common">White-rot fungus</name>
    <dbReference type="NCBI Taxonomy" id="154538"/>
    <lineage>
        <taxon>Eukaryota</taxon>
        <taxon>Fungi</taxon>
        <taxon>Dikarya</taxon>
        <taxon>Basidiomycota</taxon>
        <taxon>Agaricomycotina</taxon>
        <taxon>Agaricomycetes</taxon>
        <taxon>Polyporales</taxon>
        <taxon>Polyporaceae</taxon>
        <taxon>Trametes</taxon>
    </lineage>
</organism>